<evidence type="ECO:0000256" key="1">
    <source>
        <dbReference type="SAM" id="SignalP"/>
    </source>
</evidence>
<accession>A0A9P7MXJ0</accession>
<keyword evidence="1" id="KW-0732">Signal</keyword>
<proteinExistence type="predicted"/>
<feature type="chain" id="PRO_5040369214" evidence="1">
    <location>
        <begin position="16"/>
        <end position="169"/>
    </location>
</feature>
<reference evidence="2" key="1">
    <citation type="journal article" date="2020" name="bioRxiv">
        <title>Whole genome comparisons of ergot fungi reveals the divergence and evolution of species within the genus Claviceps are the result of varying mechanisms driving genome evolution and host range expansion.</title>
        <authorList>
            <person name="Wyka S.A."/>
            <person name="Mondo S.J."/>
            <person name="Liu M."/>
            <person name="Dettman J."/>
            <person name="Nalam V."/>
            <person name="Broders K.D."/>
        </authorList>
    </citation>
    <scope>NUCLEOTIDE SEQUENCE</scope>
    <source>
        <strain evidence="2">CCC 1102</strain>
    </source>
</reference>
<dbReference type="EMBL" id="SRPS01000031">
    <property type="protein sequence ID" value="KAG5974401.1"/>
    <property type="molecule type" value="Genomic_DNA"/>
</dbReference>
<dbReference type="OrthoDB" id="4997316at2759"/>
<protein>
    <submittedName>
        <fullName evidence="2">Uncharacterized protein</fullName>
    </submittedName>
</protein>
<sequence length="169" mass="17873">MRLLTTLALASGALALATGPVQHPADHQTVESHALLNPENAVLATEITTRDETVSSSEVDKRMPGVEATVRIPRGPTDPTTVTIAGITVTFLVAQRWIKKAGKGIMEFSVTGVGFANRSHTGKMIVQAVAKGATFFSMRMAENVARFADDPPTGADAFTLIVTAVDDEL</sequence>
<name>A0A9P7MXJ0_9HYPO</name>
<organism evidence="2 3">
    <name type="scientific">Claviceps arundinis</name>
    <dbReference type="NCBI Taxonomy" id="1623583"/>
    <lineage>
        <taxon>Eukaryota</taxon>
        <taxon>Fungi</taxon>
        <taxon>Dikarya</taxon>
        <taxon>Ascomycota</taxon>
        <taxon>Pezizomycotina</taxon>
        <taxon>Sordariomycetes</taxon>
        <taxon>Hypocreomycetidae</taxon>
        <taxon>Hypocreales</taxon>
        <taxon>Clavicipitaceae</taxon>
        <taxon>Claviceps</taxon>
    </lineage>
</organism>
<dbReference type="Proteomes" id="UP000784919">
    <property type="component" value="Unassembled WGS sequence"/>
</dbReference>
<feature type="signal peptide" evidence="1">
    <location>
        <begin position="1"/>
        <end position="15"/>
    </location>
</feature>
<evidence type="ECO:0000313" key="2">
    <source>
        <dbReference type="EMBL" id="KAG5974401.1"/>
    </source>
</evidence>
<comment type="caution">
    <text evidence="2">The sequence shown here is derived from an EMBL/GenBank/DDBJ whole genome shotgun (WGS) entry which is preliminary data.</text>
</comment>
<gene>
    <name evidence="2" type="ORF">E4U56_004728</name>
</gene>
<evidence type="ECO:0000313" key="3">
    <source>
        <dbReference type="Proteomes" id="UP000784919"/>
    </source>
</evidence>
<dbReference type="AlphaFoldDB" id="A0A9P7MXJ0"/>